<feature type="chain" id="PRO_5002866954" evidence="1">
    <location>
        <begin position="20"/>
        <end position="40"/>
    </location>
</feature>
<dbReference type="Proteomes" id="UP000000753">
    <property type="component" value="Chromosome"/>
</dbReference>
<name>B8CTY8_SHEPW</name>
<evidence type="ECO:0000313" key="3">
    <source>
        <dbReference type="Proteomes" id="UP000000753"/>
    </source>
</evidence>
<sequence>MLAVGAATGAGALAAGALAAGAATGAGAAETVSMLAITLP</sequence>
<evidence type="ECO:0000313" key="2">
    <source>
        <dbReference type="EMBL" id="ACJ31381.1"/>
    </source>
</evidence>
<proteinExistence type="predicted"/>
<dbReference type="KEGG" id="swp:swp_4750"/>
<accession>B8CTY8</accession>
<feature type="signal peptide" evidence="1">
    <location>
        <begin position="1"/>
        <end position="19"/>
    </location>
</feature>
<reference evidence="2 3" key="1">
    <citation type="journal article" date="2008" name="PLoS ONE">
        <title>Environmental adaptation: genomic analysis of the piezotolerant and psychrotolerant deep-sea iron reducing bacterium Shewanella piezotolerans WP3.</title>
        <authorList>
            <person name="Wang F."/>
            <person name="Wang J."/>
            <person name="Jian H."/>
            <person name="Zhang B."/>
            <person name="Li S."/>
            <person name="Wang F."/>
            <person name="Zeng X."/>
            <person name="Gao L."/>
            <person name="Bartlett D.H."/>
            <person name="Yu J."/>
            <person name="Hu S."/>
            <person name="Xiao X."/>
        </authorList>
    </citation>
    <scope>NUCLEOTIDE SEQUENCE [LARGE SCALE GENOMIC DNA]</scope>
    <source>
        <strain evidence="3">WP3 / JCM 13877</strain>
    </source>
</reference>
<gene>
    <name evidence="2" type="ordered locus">swp_4750</name>
</gene>
<keyword evidence="1" id="KW-0732">Signal</keyword>
<protein>
    <submittedName>
        <fullName evidence="2">Uncharacterized protein</fullName>
    </submittedName>
</protein>
<dbReference type="AlphaFoldDB" id="B8CTY8"/>
<evidence type="ECO:0000256" key="1">
    <source>
        <dbReference type="SAM" id="SignalP"/>
    </source>
</evidence>
<dbReference type="EMBL" id="CP000472">
    <property type="protein sequence ID" value="ACJ31381.1"/>
    <property type="molecule type" value="Genomic_DNA"/>
</dbReference>
<organism evidence="2 3">
    <name type="scientific">Shewanella piezotolerans (strain WP3 / JCM 13877)</name>
    <dbReference type="NCBI Taxonomy" id="225849"/>
    <lineage>
        <taxon>Bacteria</taxon>
        <taxon>Pseudomonadati</taxon>
        <taxon>Pseudomonadota</taxon>
        <taxon>Gammaproteobacteria</taxon>
        <taxon>Alteromonadales</taxon>
        <taxon>Shewanellaceae</taxon>
        <taxon>Shewanella</taxon>
    </lineage>
</organism>
<keyword evidence="3" id="KW-1185">Reference proteome</keyword>
<dbReference type="HOGENOM" id="CLU_3296435_0_0_6"/>